<gene>
    <name evidence="2" type="ORF">FN846DRAFT_913649</name>
</gene>
<proteinExistence type="predicted"/>
<feature type="compositionally biased region" description="Basic and acidic residues" evidence="1">
    <location>
        <begin position="92"/>
        <end position="101"/>
    </location>
</feature>
<feature type="region of interest" description="Disordered" evidence="1">
    <location>
        <begin position="44"/>
        <end position="67"/>
    </location>
</feature>
<evidence type="ECO:0000313" key="3">
    <source>
        <dbReference type="Proteomes" id="UP000326924"/>
    </source>
</evidence>
<evidence type="ECO:0000313" key="2">
    <source>
        <dbReference type="EMBL" id="KAA8893798.1"/>
    </source>
</evidence>
<feature type="region of interest" description="Disordered" evidence="1">
    <location>
        <begin position="89"/>
        <end position="119"/>
    </location>
</feature>
<evidence type="ECO:0000256" key="1">
    <source>
        <dbReference type="SAM" id="MobiDB-lite"/>
    </source>
</evidence>
<dbReference type="OrthoDB" id="5102297at2759"/>
<comment type="caution">
    <text evidence="2">The sequence shown here is derived from an EMBL/GenBank/DDBJ whole genome shotgun (WGS) entry which is preliminary data.</text>
</comment>
<dbReference type="AlphaFoldDB" id="A0A5J5EG96"/>
<feature type="compositionally biased region" description="Basic and acidic residues" evidence="1">
    <location>
        <begin position="44"/>
        <end position="65"/>
    </location>
</feature>
<dbReference type="Proteomes" id="UP000326924">
    <property type="component" value="Unassembled WGS sequence"/>
</dbReference>
<name>A0A5J5EG96_9PEZI</name>
<organism evidence="2 3">
    <name type="scientific">Sphaerosporella brunnea</name>
    <dbReference type="NCBI Taxonomy" id="1250544"/>
    <lineage>
        <taxon>Eukaryota</taxon>
        <taxon>Fungi</taxon>
        <taxon>Dikarya</taxon>
        <taxon>Ascomycota</taxon>
        <taxon>Pezizomycotina</taxon>
        <taxon>Pezizomycetes</taxon>
        <taxon>Pezizales</taxon>
        <taxon>Pyronemataceae</taxon>
        <taxon>Sphaerosporella</taxon>
    </lineage>
</organism>
<reference evidence="2 3" key="1">
    <citation type="submission" date="2019-09" db="EMBL/GenBank/DDBJ databases">
        <title>Draft genome of the ectomycorrhizal ascomycete Sphaerosporella brunnea.</title>
        <authorList>
            <consortium name="DOE Joint Genome Institute"/>
            <person name="Benucci G.M."/>
            <person name="Marozzi G."/>
            <person name="Antonielli L."/>
            <person name="Sanchez S."/>
            <person name="Marco P."/>
            <person name="Wang X."/>
            <person name="Falini L.B."/>
            <person name="Barry K."/>
            <person name="Haridas S."/>
            <person name="Lipzen A."/>
            <person name="Labutti K."/>
            <person name="Grigoriev I.V."/>
            <person name="Murat C."/>
            <person name="Martin F."/>
            <person name="Albertini E."/>
            <person name="Donnini D."/>
            <person name="Bonito G."/>
        </authorList>
    </citation>
    <scope>NUCLEOTIDE SEQUENCE [LARGE SCALE GENOMIC DNA]</scope>
    <source>
        <strain evidence="2 3">Sb_GMNB300</strain>
    </source>
</reference>
<sequence length="156" mass="17865">MTAISNGLDHIDKYTRSLSKHPVYLAAIVLDPKCKWDYVQSMEKREHPDDQETQYKGEDAEEKVSTSRMAPLNNDYLYALIFDSHQDAPLTAHERSPEKARASGKANRGRLQTPKTKPQAEQIILAAGQDKNSLDEYERWCSKPPDDGIFDHLSYW</sequence>
<protein>
    <submittedName>
        <fullName evidence="2">Uncharacterized protein</fullName>
    </submittedName>
</protein>
<dbReference type="InParanoid" id="A0A5J5EG96"/>
<dbReference type="EMBL" id="VXIS01000401">
    <property type="protein sequence ID" value="KAA8893798.1"/>
    <property type="molecule type" value="Genomic_DNA"/>
</dbReference>
<keyword evidence="3" id="KW-1185">Reference proteome</keyword>
<accession>A0A5J5EG96</accession>